<dbReference type="CDD" id="cd05799">
    <property type="entry name" value="PGM2"/>
    <property type="match status" value="1"/>
</dbReference>
<feature type="domain" description="Alpha-D-phosphohexomutase alpha/beta/alpha" evidence="9">
    <location>
        <begin position="155"/>
        <end position="243"/>
    </location>
</feature>
<dbReference type="InterPro" id="IPR005841">
    <property type="entry name" value="Alpha-D-phosphohexomutase_SF"/>
</dbReference>
<evidence type="ECO:0000259" key="9">
    <source>
        <dbReference type="Pfam" id="PF02879"/>
    </source>
</evidence>
<dbReference type="Gene3D" id="3.40.120.10">
    <property type="entry name" value="Alpha-D-Glucose-1,6-Bisphosphate, subunit A, domain 3"/>
    <property type="match status" value="3"/>
</dbReference>
<dbReference type="AlphaFoldDB" id="A0A075AQ30"/>
<dbReference type="PROSITE" id="PS00710">
    <property type="entry name" value="PGM_PMM"/>
    <property type="match status" value="1"/>
</dbReference>
<evidence type="ECO:0000256" key="3">
    <source>
        <dbReference type="ARBA" id="ARBA00022553"/>
    </source>
</evidence>
<dbReference type="InterPro" id="IPR016055">
    <property type="entry name" value="A-D-PHexomutase_a/b/a-I/II/III"/>
</dbReference>
<dbReference type="PANTHER" id="PTHR45745">
    <property type="entry name" value="PHOSPHOMANNOMUTASE 45A"/>
    <property type="match status" value="1"/>
</dbReference>
<dbReference type="EMBL" id="ML004995">
    <property type="protein sequence ID" value="RKP21036.1"/>
    <property type="molecule type" value="Genomic_DNA"/>
</dbReference>
<dbReference type="Pfam" id="PF02878">
    <property type="entry name" value="PGM_PMM_I"/>
    <property type="match status" value="1"/>
</dbReference>
<name>A0A075AQ30_ROZAC</name>
<keyword evidence="5 7" id="KW-0460">Magnesium</keyword>
<keyword evidence="13" id="KW-1185">Reference proteome</keyword>
<dbReference type="GO" id="GO:0008973">
    <property type="term" value="F:phosphopentomutase activity"/>
    <property type="evidence" value="ECO:0007669"/>
    <property type="project" value="EnsemblFungi"/>
</dbReference>
<dbReference type="InterPro" id="IPR016066">
    <property type="entry name" value="A-D-PHexomutase_CS"/>
</dbReference>
<dbReference type="PANTHER" id="PTHR45745:SF1">
    <property type="entry name" value="PHOSPHOGLUCOMUTASE 2B-RELATED"/>
    <property type="match status" value="1"/>
</dbReference>
<dbReference type="InterPro" id="IPR005845">
    <property type="entry name" value="A-D-PHexomutase_a/b/a-II"/>
</dbReference>
<dbReference type="GO" id="GO:0046115">
    <property type="term" value="P:guanosine catabolic process"/>
    <property type="evidence" value="ECO:0007669"/>
    <property type="project" value="EnsemblFungi"/>
</dbReference>
<evidence type="ECO:0000259" key="8">
    <source>
        <dbReference type="Pfam" id="PF02878"/>
    </source>
</evidence>
<dbReference type="SUPFAM" id="SSF53738">
    <property type="entry name" value="Phosphoglucomutase, first 3 domains"/>
    <property type="match status" value="3"/>
</dbReference>
<dbReference type="SUPFAM" id="SSF55957">
    <property type="entry name" value="Phosphoglucomutase, C-terminal domain"/>
    <property type="match status" value="1"/>
</dbReference>
<dbReference type="STRING" id="988480.A0A075AQ30"/>
<dbReference type="EMBL" id="KE561161">
    <property type="protein sequence ID" value="EPZ32308.1"/>
    <property type="molecule type" value="Genomic_DNA"/>
</dbReference>
<dbReference type="Proteomes" id="UP000030755">
    <property type="component" value="Unassembled WGS sequence"/>
</dbReference>
<reference evidence="14" key="2">
    <citation type="journal article" date="2018" name="Nat. Microbiol.">
        <title>Leveraging single-cell genomics to expand the fungal tree of life.</title>
        <authorList>
            <person name="Ahrendt S.R."/>
            <person name="Quandt C.A."/>
            <person name="Ciobanu D."/>
            <person name="Clum A."/>
            <person name="Salamov A."/>
            <person name="Andreopoulos B."/>
            <person name="Cheng J.F."/>
            <person name="Woyke T."/>
            <person name="Pelin A."/>
            <person name="Henrissat B."/>
            <person name="Reynolds N.K."/>
            <person name="Benny G.L."/>
            <person name="Smith M.E."/>
            <person name="James T.Y."/>
            <person name="Grigoriev I.V."/>
        </authorList>
    </citation>
    <scope>NUCLEOTIDE SEQUENCE [LARGE SCALE GENOMIC DNA]</scope>
    <source>
        <strain evidence="14">CSF55</strain>
    </source>
</reference>
<reference evidence="12" key="3">
    <citation type="submission" date="2018-08" db="EMBL/GenBank/DDBJ databases">
        <title>Leveraging single-cell genomics to expand the Fungal Tree of Life.</title>
        <authorList>
            <consortium name="DOE Joint Genome Institute"/>
            <person name="Ahrendt S.R."/>
            <person name="Quandt C.A."/>
            <person name="Ciobanu D."/>
            <person name="Clum A."/>
            <person name="Salamov A."/>
            <person name="Andreopoulos B."/>
            <person name="Cheng J.-F."/>
            <person name="Woyke T."/>
            <person name="Pelin A."/>
            <person name="Henrissat B."/>
            <person name="Reynolds N."/>
            <person name="Benny G.L."/>
            <person name="Smith M.E."/>
            <person name="James T.Y."/>
            <person name="Grigoriev I.V."/>
        </authorList>
    </citation>
    <scope>NUCLEOTIDE SEQUENCE</scope>
    <source>
        <strain evidence="12">CSF55</strain>
    </source>
</reference>
<dbReference type="PRINTS" id="PR00509">
    <property type="entry name" value="PGMPMM"/>
</dbReference>
<evidence type="ECO:0000259" key="10">
    <source>
        <dbReference type="Pfam" id="PF02880"/>
    </source>
</evidence>
<dbReference type="HOGENOM" id="CLU_016950_0_1_1"/>
<keyword evidence="6 11" id="KW-0413">Isomerase</keyword>
<dbReference type="GO" id="GO:0005634">
    <property type="term" value="C:nucleus"/>
    <property type="evidence" value="ECO:0007669"/>
    <property type="project" value="TreeGrafter"/>
</dbReference>
<gene>
    <name evidence="11" type="ORF">O9G_002149</name>
    <name evidence="12" type="ORF">ROZALSC1DRAFT_27512</name>
</gene>
<evidence type="ECO:0000256" key="7">
    <source>
        <dbReference type="RuleBase" id="RU004326"/>
    </source>
</evidence>
<evidence type="ECO:0000313" key="14">
    <source>
        <dbReference type="Proteomes" id="UP000281549"/>
    </source>
</evidence>
<dbReference type="Pfam" id="PF02879">
    <property type="entry name" value="PGM_PMM_II"/>
    <property type="match status" value="1"/>
</dbReference>
<dbReference type="InterPro" id="IPR036900">
    <property type="entry name" value="A-D-PHexomutase_C_sf"/>
</dbReference>
<keyword evidence="4 7" id="KW-0479">Metal-binding</keyword>
<evidence type="ECO:0000313" key="12">
    <source>
        <dbReference type="EMBL" id="RKP21036.1"/>
    </source>
</evidence>
<evidence type="ECO:0000313" key="11">
    <source>
        <dbReference type="EMBL" id="EPZ32308.1"/>
    </source>
</evidence>
<evidence type="ECO:0000256" key="4">
    <source>
        <dbReference type="ARBA" id="ARBA00022723"/>
    </source>
</evidence>
<protein>
    <submittedName>
        <fullName evidence="11">Alpha-D-phosphohexomutase, alpha/beta/alpha II domain-containing protein</fullName>
        <ecNumber evidence="11">5.4.2.10</ecNumber>
    </submittedName>
    <submittedName>
        <fullName evidence="12">Phosphoglucomutase, first 3 domain-containing protein</fullName>
    </submittedName>
</protein>
<dbReference type="GO" id="GO:0005975">
    <property type="term" value="P:carbohydrate metabolic process"/>
    <property type="evidence" value="ECO:0007669"/>
    <property type="project" value="InterPro"/>
</dbReference>
<dbReference type="OrthoDB" id="8300170at2759"/>
<evidence type="ECO:0000256" key="6">
    <source>
        <dbReference type="ARBA" id="ARBA00023235"/>
    </source>
</evidence>
<dbReference type="InterPro" id="IPR005846">
    <property type="entry name" value="A-D-PHexomutase_a/b/a-III"/>
</dbReference>
<dbReference type="GO" id="GO:0006148">
    <property type="term" value="P:inosine catabolic process"/>
    <property type="evidence" value="ECO:0007669"/>
    <property type="project" value="EnsemblFungi"/>
</dbReference>
<dbReference type="GO" id="GO:0000287">
    <property type="term" value="F:magnesium ion binding"/>
    <property type="evidence" value="ECO:0007669"/>
    <property type="project" value="InterPro"/>
</dbReference>
<evidence type="ECO:0000313" key="13">
    <source>
        <dbReference type="Proteomes" id="UP000030755"/>
    </source>
</evidence>
<evidence type="ECO:0000256" key="2">
    <source>
        <dbReference type="ARBA" id="ARBA00010231"/>
    </source>
</evidence>
<comment type="cofactor">
    <cofactor evidence="1">
        <name>Mg(2+)</name>
        <dbReference type="ChEBI" id="CHEBI:18420"/>
    </cofactor>
</comment>
<comment type="similarity">
    <text evidence="2 7">Belongs to the phosphohexose mutase family.</text>
</comment>
<feature type="domain" description="Alpha-D-phosphohexomutase alpha/beta/alpha" evidence="10">
    <location>
        <begin position="253"/>
        <end position="360"/>
    </location>
</feature>
<accession>A0A075AQ30</accession>
<dbReference type="Gene3D" id="3.30.310.50">
    <property type="entry name" value="Alpha-D-phosphohexomutase, C-terminal domain"/>
    <property type="match status" value="1"/>
</dbReference>
<dbReference type="GO" id="GO:0008966">
    <property type="term" value="F:phosphoglucosamine mutase activity"/>
    <property type="evidence" value="ECO:0007669"/>
    <property type="project" value="UniProtKB-EC"/>
</dbReference>
<dbReference type="GO" id="GO:0006166">
    <property type="term" value="P:purine ribonucleoside salvage"/>
    <property type="evidence" value="ECO:0007669"/>
    <property type="project" value="EnsemblFungi"/>
</dbReference>
<dbReference type="Pfam" id="PF02880">
    <property type="entry name" value="PGM_PMM_III"/>
    <property type="match status" value="1"/>
</dbReference>
<evidence type="ECO:0000256" key="5">
    <source>
        <dbReference type="ARBA" id="ARBA00022842"/>
    </source>
</evidence>
<dbReference type="Proteomes" id="UP000281549">
    <property type="component" value="Unassembled WGS sequence"/>
</dbReference>
<proteinExistence type="inferred from homology"/>
<sequence length="482" mass="55009">MSLGLCAHLIKTRENITSEGVVIGHDHRHHSWDFARLATAVFLKNNVKVYLLQAICPTPFVPFSVTFLKAACGIMITASHNPKEDNGYKVYWNNGCQIVSPTDKDIAKSIISNFEPETWDYEAYTKSSICVDPMEQIAKEYFSRLSKYRFIESYPQLPIVYTAMHGVGYEYILKALKAIKYPYLIPVKEQVLPDPDFPTVKYPNPEEGKGSLKLAIETAESHNSSIILANDPDADRLAIAAKDKNSNWQTLSGNQIGILLAYYCVEKLRNRERISPGQIAMVTTIVSSKMLKAFCLKNEHRYEETLTGFKYIGNEVLKLESEGYRVPFAYEEAIGFMVFDLVRDKDGISALSTALQMLCELHFAGLSVFDKLDKIYEELGYFASSNGYLIVKDRSRKTQIFDFLSKKQEYLGEYKIKKIINYSPSLMIYFELENGWIVFRTSGTEPKVKYYSEMVGNLKDRMSIESKLHYFTDGLVNELNKL</sequence>
<dbReference type="EC" id="5.4.2.10" evidence="11"/>
<dbReference type="InterPro" id="IPR005844">
    <property type="entry name" value="A-D-PHexomutase_a/b/a-I"/>
</dbReference>
<reference evidence="11 13" key="1">
    <citation type="journal article" date="2013" name="Curr. Biol.">
        <title>Shared signatures of parasitism and phylogenomics unite Cryptomycota and microsporidia.</title>
        <authorList>
            <person name="James T.Y."/>
            <person name="Pelin A."/>
            <person name="Bonen L."/>
            <person name="Ahrendt S."/>
            <person name="Sain D."/>
            <person name="Corradi N."/>
            <person name="Stajich J.E."/>
        </authorList>
    </citation>
    <scope>NUCLEOTIDE SEQUENCE [LARGE SCALE GENOMIC DNA]</scope>
    <source>
        <strain evidence="11 13">CSF55</strain>
        <strain evidence="11 13">CSF55</strain>
    </source>
</reference>
<feature type="domain" description="Alpha-D-phosphohexomutase alpha/beta/alpha" evidence="8">
    <location>
        <begin position="16"/>
        <end position="112"/>
    </location>
</feature>
<dbReference type="OMA" id="RYKSKEF"/>
<organism evidence="11 13">
    <name type="scientific">Rozella allomycis (strain CSF55)</name>
    <dbReference type="NCBI Taxonomy" id="988480"/>
    <lineage>
        <taxon>Eukaryota</taxon>
        <taxon>Fungi</taxon>
        <taxon>Fungi incertae sedis</taxon>
        <taxon>Cryptomycota</taxon>
        <taxon>Cryptomycota incertae sedis</taxon>
        <taxon>Rozella</taxon>
    </lineage>
</organism>
<keyword evidence="3" id="KW-0597">Phosphoprotein</keyword>
<evidence type="ECO:0000256" key="1">
    <source>
        <dbReference type="ARBA" id="ARBA00001946"/>
    </source>
</evidence>